<evidence type="ECO:0000313" key="3">
    <source>
        <dbReference type="Proteomes" id="UP000050794"/>
    </source>
</evidence>
<protein>
    <submittedName>
        <fullName evidence="4">ULP_PROTEASE domain-containing protein</fullName>
    </submittedName>
</protein>
<dbReference type="EMBL" id="UYWY01021822">
    <property type="protein sequence ID" value="VDM44959.1"/>
    <property type="molecule type" value="Genomic_DNA"/>
</dbReference>
<gene>
    <name evidence="2" type="ORF">TCNE_LOCUS13638</name>
</gene>
<evidence type="ECO:0000313" key="4">
    <source>
        <dbReference type="WBParaSite" id="TCNE_0001363801-mRNA-1"/>
    </source>
</evidence>
<feature type="region of interest" description="Disordered" evidence="1">
    <location>
        <begin position="1"/>
        <end position="60"/>
    </location>
</feature>
<feature type="region of interest" description="Disordered" evidence="1">
    <location>
        <begin position="73"/>
        <end position="92"/>
    </location>
</feature>
<keyword evidence="3" id="KW-1185">Reference proteome</keyword>
<proteinExistence type="predicted"/>
<reference evidence="2 3" key="2">
    <citation type="submission" date="2018-11" db="EMBL/GenBank/DDBJ databases">
        <authorList>
            <consortium name="Pathogen Informatics"/>
        </authorList>
    </citation>
    <scope>NUCLEOTIDE SEQUENCE [LARGE SCALE GENOMIC DNA]</scope>
</reference>
<dbReference type="WBParaSite" id="TCNE_0001363801-mRNA-1">
    <property type="protein sequence ID" value="TCNE_0001363801-mRNA-1"/>
    <property type="gene ID" value="TCNE_0001363801"/>
</dbReference>
<dbReference type="AlphaFoldDB" id="A0A183UYR8"/>
<reference evidence="4" key="1">
    <citation type="submission" date="2016-06" db="UniProtKB">
        <authorList>
            <consortium name="WormBaseParasite"/>
        </authorList>
    </citation>
    <scope>IDENTIFICATION</scope>
</reference>
<name>A0A183UYR8_TOXCA</name>
<organism evidence="3 4">
    <name type="scientific">Toxocara canis</name>
    <name type="common">Canine roundworm</name>
    <dbReference type="NCBI Taxonomy" id="6265"/>
    <lineage>
        <taxon>Eukaryota</taxon>
        <taxon>Metazoa</taxon>
        <taxon>Ecdysozoa</taxon>
        <taxon>Nematoda</taxon>
        <taxon>Chromadorea</taxon>
        <taxon>Rhabditida</taxon>
        <taxon>Spirurina</taxon>
        <taxon>Ascaridomorpha</taxon>
        <taxon>Ascaridoidea</taxon>
        <taxon>Toxocaridae</taxon>
        <taxon>Toxocara</taxon>
    </lineage>
</organism>
<sequence>MSFDAEIEVPSSSAKPKSHHPYDKPSQHHKHIVTESDNHKKVFDEKLRKKHEYNKPKVLENDVENSRIYQRLSTTVKASASSRSRATGGYDIPKDTINEAVIRKNEHCQPSPSCSPSKQPLLPADKQHSKTQRSPPPTIVLSPPDEQSTEKVKVIFEYDREKGKMKLVDDDEQTPNFLIPIWSRINIYKKDSTVRRFSKKHFITHATLPSPLNLYNKAVKMVDSAPLKGYEWMCVE</sequence>
<accession>A0A183UYR8</accession>
<dbReference type="Proteomes" id="UP000050794">
    <property type="component" value="Unassembled WGS sequence"/>
</dbReference>
<feature type="region of interest" description="Disordered" evidence="1">
    <location>
        <begin position="106"/>
        <end position="147"/>
    </location>
</feature>
<evidence type="ECO:0000313" key="2">
    <source>
        <dbReference type="EMBL" id="VDM44959.1"/>
    </source>
</evidence>
<feature type="compositionally biased region" description="Low complexity" evidence="1">
    <location>
        <begin position="108"/>
        <end position="123"/>
    </location>
</feature>
<feature type="compositionally biased region" description="Basic and acidic residues" evidence="1">
    <location>
        <begin position="20"/>
        <end position="60"/>
    </location>
</feature>
<evidence type="ECO:0000256" key="1">
    <source>
        <dbReference type="SAM" id="MobiDB-lite"/>
    </source>
</evidence>